<feature type="region of interest" description="Disordered" evidence="1">
    <location>
        <begin position="124"/>
        <end position="143"/>
    </location>
</feature>
<feature type="region of interest" description="Disordered" evidence="1">
    <location>
        <begin position="41"/>
        <end position="111"/>
    </location>
</feature>
<sequence>MSIQELGNGGVIRSCQRMARVKRTTHDFGARACRSDAVRNSPCRKNKWTNPESTNARRNRFRVTDEEPEYFGDDALPRPPGLQRLANSQRSGSNSTASSGSNPMMYREFMKEQYELDRKEKMQVIEQESDERRQSMLKGLRRR</sequence>
<gene>
    <name evidence="2" type="ORF">Tci_038643</name>
</gene>
<feature type="compositionally biased region" description="Low complexity" evidence="1">
    <location>
        <begin position="87"/>
        <end position="102"/>
    </location>
</feature>
<protein>
    <submittedName>
        <fullName evidence="2">Uncharacterized protein</fullName>
    </submittedName>
</protein>
<reference evidence="2" key="1">
    <citation type="journal article" date="2019" name="Sci. Rep.">
        <title>Draft genome of Tanacetum cinerariifolium, the natural source of mosquito coil.</title>
        <authorList>
            <person name="Yamashiro T."/>
            <person name="Shiraishi A."/>
            <person name="Satake H."/>
            <person name="Nakayama K."/>
        </authorList>
    </citation>
    <scope>NUCLEOTIDE SEQUENCE</scope>
</reference>
<proteinExistence type="predicted"/>
<accession>A0A6L2M2S1</accession>
<dbReference type="EMBL" id="BKCJ010005424">
    <property type="protein sequence ID" value="GEU66665.1"/>
    <property type="molecule type" value="Genomic_DNA"/>
</dbReference>
<evidence type="ECO:0000313" key="2">
    <source>
        <dbReference type="EMBL" id="GEU66665.1"/>
    </source>
</evidence>
<name>A0A6L2M2S1_TANCI</name>
<organism evidence="2">
    <name type="scientific">Tanacetum cinerariifolium</name>
    <name type="common">Dalmatian daisy</name>
    <name type="synonym">Chrysanthemum cinerariifolium</name>
    <dbReference type="NCBI Taxonomy" id="118510"/>
    <lineage>
        <taxon>Eukaryota</taxon>
        <taxon>Viridiplantae</taxon>
        <taxon>Streptophyta</taxon>
        <taxon>Embryophyta</taxon>
        <taxon>Tracheophyta</taxon>
        <taxon>Spermatophyta</taxon>
        <taxon>Magnoliopsida</taxon>
        <taxon>eudicotyledons</taxon>
        <taxon>Gunneridae</taxon>
        <taxon>Pentapetalae</taxon>
        <taxon>asterids</taxon>
        <taxon>campanulids</taxon>
        <taxon>Asterales</taxon>
        <taxon>Asteraceae</taxon>
        <taxon>Asteroideae</taxon>
        <taxon>Anthemideae</taxon>
        <taxon>Anthemidinae</taxon>
        <taxon>Tanacetum</taxon>
    </lineage>
</organism>
<dbReference type="AlphaFoldDB" id="A0A6L2M2S1"/>
<evidence type="ECO:0000256" key="1">
    <source>
        <dbReference type="SAM" id="MobiDB-lite"/>
    </source>
</evidence>
<comment type="caution">
    <text evidence="2">The sequence shown here is derived from an EMBL/GenBank/DDBJ whole genome shotgun (WGS) entry which is preliminary data.</text>
</comment>